<feature type="chain" id="PRO_5012328394" evidence="1">
    <location>
        <begin position="24"/>
        <end position="122"/>
    </location>
</feature>
<dbReference type="Proteomes" id="UP000192907">
    <property type="component" value="Unassembled WGS sequence"/>
</dbReference>
<dbReference type="OrthoDB" id="5380561at2"/>
<keyword evidence="1" id="KW-0732">Signal</keyword>
<evidence type="ECO:0000313" key="3">
    <source>
        <dbReference type="Proteomes" id="UP000192907"/>
    </source>
</evidence>
<gene>
    <name evidence="2" type="ORF">SAMN06296036_1529</name>
</gene>
<sequence length="122" mass="13714">MKSNLFSSITMLALLLSNGAALAEGSYDYFEDSDSTHHGEDSCVVERGVNIDSWCKFQYGSSWRAKLNGADAYSWACALSQNNLRNVDIVAACKLQYRNVVGVDYRNFADPYSWFCKIDICR</sequence>
<dbReference type="EMBL" id="FWZT01000052">
    <property type="protein sequence ID" value="SMF84112.1"/>
    <property type="molecule type" value="Genomic_DNA"/>
</dbReference>
<dbReference type="AlphaFoldDB" id="A0A1Y6CWT7"/>
<dbReference type="RefSeq" id="WP_132326436.1">
    <property type="nucleotide sequence ID" value="NZ_FWZT01000052.1"/>
</dbReference>
<accession>A0A1Y6CWT7</accession>
<keyword evidence="3" id="KW-1185">Reference proteome</keyword>
<feature type="signal peptide" evidence="1">
    <location>
        <begin position="1"/>
        <end position="23"/>
    </location>
</feature>
<protein>
    <submittedName>
        <fullName evidence="2">Uncharacterized protein</fullName>
    </submittedName>
</protein>
<evidence type="ECO:0000313" key="2">
    <source>
        <dbReference type="EMBL" id="SMF84112.1"/>
    </source>
</evidence>
<organism evidence="2 3">
    <name type="scientific">Pseudobacteriovorax antillogorgiicola</name>
    <dbReference type="NCBI Taxonomy" id="1513793"/>
    <lineage>
        <taxon>Bacteria</taxon>
        <taxon>Pseudomonadati</taxon>
        <taxon>Bdellovibrionota</taxon>
        <taxon>Oligoflexia</taxon>
        <taxon>Oligoflexales</taxon>
        <taxon>Pseudobacteriovoracaceae</taxon>
        <taxon>Pseudobacteriovorax</taxon>
    </lineage>
</organism>
<dbReference type="STRING" id="1513793.SAMN06296036_1529"/>
<reference evidence="3" key="1">
    <citation type="submission" date="2017-04" db="EMBL/GenBank/DDBJ databases">
        <authorList>
            <person name="Varghese N."/>
            <person name="Submissions S."/>
        </authorList>
    </citation>
    <scope>NUCLEOTIDE SEQUENCE [LARGE SCALE GENOMIC DNA]</scope>
    <source>
        <strain evidence="3">RKEM611</strain>
    </source>
</reference>
<evidence type="ECO:0000256" key="1">
    <source>
        <dbReference type="SAM" id="SignalP"/>
    </source>
</evidence>
<name>A0A1Y6CWT7_9BACT</name>
<proteinExistence type="predicted"/>